<organism evidence="2 3">
    <name type="scientific">Triparma laevis f. longispina</name>
    <dbReference type="NCBI Taxonomy" id="1714387"/>
    <lineage>
        <taxon>Eukaryota</taxon>
        <taxon>Sar</taxon>
        <taxon>Stramenopiles</taxon>
        <taxon>Ochrophyta</taxon>
        <taxon>Bolidophyceae</taxon>
        <taxon>Parmales</taxon>
        <taxon>Triparmaceae</taxon>
        <taxon>Triparma</taxon>
    </lineage>
</organism>
<evidence type="ECO:0000313" key="2">
    <source>
        <dbReference type="EMBL" id="GMI08137.1"/>
    </source>
</evidence>
<comment type="caution">
    <text evidence="2">The sequence shown here is derived from an EMBL/GenBank/DDBJ whole genome shotgun (WGS) entry which is preliminary data.</text>
</comment>
<keyword evidence="3" id="KW-1185">Reference proteome</keyword>
<feature type="coiled-coil region" evidence="1">
    <location>
        <begin position="83"/>
        <end position="110"/>
    </location>
</feature>
<gene>
    <name evidence="2" type="ORF">TrLO_g14311</name>
</gene>
<keyword evidence="1" id="KW-0175">Coiled coil</keyword>
<evidence type="ECO:0000313" key="3">
    <source>
        <dbReference type="Proteomes" id="UP001165122"/>
    </source>
</evidence>
<dbReference type="AlphaFoldDB" id="A0A9W7CKH8"/>
<reference evidence="3" key="1">
    <citation type="journal article" date="2023" name="Commun. Biol.">
        <title>Genome analysis of Parmales, the sister group of diatoms, reveals the evolutionary specialization of diatoms from phago-mixotrophs to photoautotrophs.</title>
        <authorList>
            <person name="Ban H."/>
            <person name="Sato S."/>
            <person name="Yoshikawa S."/>
            <person name="Yamada K."/>
            <person name="Nakamura Y."/>
            <person name="Ichinomiya M."/>
            <person name="Sato N."/>
            <person name="Blanc-Mathieu R."/>
            <person name="Endo H."/>
            <person name="Kuwata A."/>
            <person name="Ogata H."/>
        </authorList>
    </citation>
    <scope>NUCLEOTIDE SEQUENCE [LARGE SCALE GENOMIC DNA]</scope>
    <source>
        <strain evidence="3">NIES 3700</strain>
    </source>
</reference>
<evidence type="ECO:0000256" key="1">
    <source>
        <dbReference type="SAM" id="Coils"/>
    </source>
</evidence>
<name>A0A9W7CKH8_9STRA</name>
<sequence length="412" mass="45387">MIAARSSLIIAFIFFVRAGAFQVVFPTRIARMVTSFGTRTTRTLSLSAERPDWWTSVRSFVENLNESLQIPVPPPSPNTEVTLREETKTIEEVEAIKTQLREDRAKEKASLASFQAKLDVLLEVENAKDIQERTRLPDPDDLRQVLDATGKPFDACMAALRASLATTSDTSTAISLAVASVSSVDPKALSFVQEKSQATLREAVRALLDVGENDTMAAIIRVREMRVESLTSIISETEDLEDVAEARAEEEWESFRNDMMAFLEAEAKKPKSERAKLPDPASLLEVMDFSGGGFKQCMSVLQTAFERGLDEAAAVNFAKEEMARGDDASGAKKRTEIFTKKLAATGDIGETWKVGDKAGVLSGGEWWVAQIVRIMPRKTGTMFEAKFSDGSKQVVDGGSIKKINENDEDDEK</sequence>
<dbReference type="Proteomes" id="UP001165122">
    <property type="component" value="Unassembled WGS sequence"/>
</dbReference>
<dbReference type="OrthoDB" id="10376794at2759"/>
<dbReference type="EMBL" id="BRXW01000119">
    <property type="protein sequence ID" value="GMI08137.1"/>
    <property type="molecule type" value="Genomic_DNA"/>
</dbReference>
<protein>
    <submittedName>
        <fullName evidence="2">Uncharacterized protein</fullName>
    </submittedName>
</protein>
<proteinExistence type="predicted"/>
<accession>A0A9W7CKH8</accession>